<dbReference type="Gene3D" id="2.60.120.10">
    <property type="entry name" value="Jelly Rolls"/>
    <property type="match status" value="1"/>
</dbReference>
<dbReference type="PROSITE" id="PS50042">
    <property type="entry name" value="CNMP_BINDING_3"/>
    <property type="match status" value="1"/>
</dbReference>
<dbReference type="RefSeq" id="WP_140503072.1">
    <property type="nucleotide sequence ID" value="NZ_RCZH01000001.1"/>
</dbReference>
<dbReference type="InterPro" id="IPR050397">
    <property type="entry name" value="Env_Response_Regulators"/>
</dbReference>
<dbReference type="SUPFAM" id="SSF51206">
    <property type="entry name" value="cAMP-binding domain-like"/>
    <property type="match status" value="1"/>
</dbReference>
<evidence type="ECO:0000313" key="2">
    <source>
        <dbReference type="EMBL" id="TPG45349.1"/>
    </source>
</evidence>
<dbReference type="PANTHER" id="PTHR24567:SF76">
    <property type="entry name" value="CYCLIC NUCLEOTIDE-BINDING DOMAIN PROTEIN"/>
    <property type="match status" value="1"/>
</dbReference>
<keyword evidence="3" id="KW-1185">Reference proteome</keyword>
<dbReference type="CDD" id="cd00038">
    <property type="entry name" value="CAP_ED"/>
    <property type="match status" value="1"/>
</dbReference>
<evidence type="ECO:0000313" key="3">
    <source>
        <dbReference type="Proteomes" id="UP000319700"/>
    </source>
</evidence>
<name>A0A502F7K8_9FLAO</name>
<dbReference type="InterPro" id="IPR014710">
    <property type="entry name" value="RmlC-like_jellyroll"/>
</dbReference>
<dbReference type="OrthoDB" id="1044733at2"/>
<proteinExistence type="predicted"/>
<dbReference type="GO" id="GO:0005829">
    <property type="term" value="C:cytosol"/>
    <property type="evidence" value="ECO:0007669"/>
    <property type="project" value="TreeGrafter"/>
</dbReference>
<evidence type="ECO:0000259" key="1">
    <source>
        <dbReference type="PROSITE" id="PS50042"/>
    </source>
</evidence>
<dbReference type="InterPro" id="IPR018490">
    <property type="entry name" value="cNMP-bd_dom_sf"/>
</dbReference>
<organism evidence="2 3">
    <name type="scientific">Flavobacterium pectinovorum</name>
    <dbReference type="NCBI Taxonomy" id="29533"/>
    <lineage>
        <taxon>Bacteria</taxon>
        <taxon>Pseudomonadati</taxon>
        <taxon>Bacteroidota</taxon>
        <taxon>Flavobacteriia</taxon>
        <taxon>Flavobacteriales</taxon>
        <taxon>Flavobacteriaceae</taxon>
        <taxon>Flavobacterium</taxon>
    </lineage>
</organism>
<dbReference type="PANTHER" id="PTHR24567">
    <property type="entry name" value="CRP FAMILY TRANSCRIPTIONAL REGULATORY PROTEIN"/>
    <property type="match status" value="1"/>
</dbReference>
<dbReference type="InterPro" id="IPR000595">
    <property type="entry name" value="cNMP-bd_dom"/>
</dbReference>
<dbReference type="GO" id="GO:0003700">
    <property type="term" value="F:DNA-binding transcription factor activity"/>
    <property type="evidence" value="ECO:0007669"/>
    <property type="project" value="TreeGrafter"/>
</dbReference>
<gene>
    <name evidence="2" type="ORF">EAH81_01745</name>
</gene>
<dbReference type="Pfam" id="PF00027">
    <property type="entry name" value="cNMP_binding"/>
    <property type="match status" value="1"/>
</dbReference>
<dbReference type="Proteomes" id="UP000319700">
    <property type="component" value="Unassembled WGS sequence"/>
</dbReference>
<feature type="domain" description="Cyclic nucleotide-binding" evidence="1">
    <location>
        <begin position="12"/>
        <end position="116"/>
    </location>
</feature>
<accession>A0A502F7K8</accession>
<dbReference type="EMBL" id="RCZH01000001">
    <property type="protein sequence ID" value="TPG45349.1"/>
    <property type="molecule type" value="Genomic_DNA"/>
</dbReference>
<comment type="caution">
    <text evidence="2">The sequence shown here is derived from an EMBL/GenBank/DDBJ whole genome shotgun (WGS) entry which is preliminary data.</text>
</comment>
<reference evidence="2 3" key="1">
    <citation type="journal article" date="2019" name="Environ. Microbiol.">
        <title>Species interactions and distinct microbial communities in high Arctic permafrost affected cryosols are associated with the CH4 and CO2 gas fluxes.</title>
        <authorList>
            <person name="Altshuler I."/>
            <person name="Hamel J."/>
            <person name="Turney S."/>
            <person name="Magnuson E."/>
            <person name="Levesque R."/>
            <person name="Greer C."/>
            <person name="Whyte L.G."/>
        </authorList>
    </citation>
    <scope>NUCLEOTIDE SEQUENCE [LARGE SCALE GENOMIC DNA]</scope>
    <source>
        <strain evidence="2 3">42</strain>
    </source>
</reference>
<dbReference type="AlphaFoldDB" id="A0A502F7K8"/>
<sequence length="193" mass="22186">MSKKAIALYFKTTNLITAEMAEEIASHFESKIILKNQMHLTEGTICDEYLFLEKGFMRAFAFDIEGNEVTTNFYSPGDVVFEVASFFNRTKSKENINAVTDSVGWYITYEQLNNLFHSLPEFREFGRSILVKGFSELKTRMLSMISETAEERYIHLLKSNPEIFQQASLKTIASFLGITDTSLSRIRKEISKK</sequence>
<protein>
    <submittedName>
        <fullName evidence="2">Crp/Fnr family transcriptional regulator</fullName>
    </submittedName>
</protein>